<accession>H3NL98</accession>
<dbReference type="Gene3D" id="3.40.720.10">
    <property type="entry name" value="Alkaline Phosphatase, subunit A"/>
    <property type="match status" value="1"/>
</dbReference>
<evidence type="ECO:0000259" key="1">
    <source>
        <dbReference type="Pfam" id="PF00884"/>
    </source>
</evidence>
<dbReference type="PANTHER" id="PTHR43751">
    <property type="entry name" value="SULFATASE"/>
    <property type="match status" value="1"/>
</dbReference>
<dbReference type="PANTHER" id="PTHR43751:SF3">
    <property type="entry name" value="SULFATASE N-TERMINAL DOMAIN-CONTAINING PROTEIN"/>
    <property type="match status" value="1"/>
</dbReference>
<dbReference type="EMBL" id="AGEI01000003">
    <property type="protein sequence ID" value="EHR36079.1"/>
    <property type="molecule type" value="Genomic_DNA"/>
</dbReference>
<dbReference type="InterPro" id="IPR017850">
    <property type="entry name" value="Alkaline_phosphatase_core_sf"/>
</dbReference>
<sequence length="456" mass="52432">MKKNILLYFTDQQRWDTLGSYGYPLDVSPVVDELAEDGVLFENAFSPQPVCGPLRSIFQSGQYPTTIGTYRNNIMLPHDIKTLANYMEDLGYENAYVGKWHLASQADPQGNFEYYHSTTAIPMEFRGGYKGFWRVADALEETSHGYDGYVFDENNNKLEFKGYRVDKITDFGLEFFDQYDKEKPFFLTISHIEPHHQNDRHTYEGPEGSKERFKDYVLPKDLEVLSEVYPQADAHEEYPDYLGQIRSIDDNLGRIIDRLKKEDLFDNTVIIFISDHGSHFKTRNNDEHLHGADDYKRTAHASASHVPFIIYGPGFKGGKRIDDIISTASLPKTILSIAGYDVGDKMIGEDLTKIIDGSKVSRNNLAFIQISESRVGRAIRTEDYLYAVYAPGKDGFEESSSDYYLDDYLYDLKKDPFELNNVVHDEEYSEIRDQLCEILKEEMVKAGEKKPTIDRK</sequence>
<comment type="caution">
    <text evidence="2">The sequence shown here is derived from an EMBL/GenBank/DDBJ whole genome shotgun (WGS) entry which is preliminary data.</text>
</comment>
<dbReference type="STRING" id="883114.HMPREF9709_00175"/>
<dbReference type="GeneID" id="96998198"/>
<dbReference type="InterPro" id="IPR052701">
    <property type="entry name" value="GAG_Ulvan_Degrading_Sulfatases"/>
</dbReference>
<dbReference type="Proteomes" id="UP000004191">
    <property type="component" value="Unassembled WGS sequence"/>
</dbReference>
<protein>
    <recommendedName>
        <fullName evidence="1">Sulfatase N-terminal domain-containing protein</fullName>
    </recommendedName>
</protein>
<organism evidence="2 3">
    <name type="scientific">Helcococcus kunzii ATCC 51366</name>
    <dbReference type="NCBI Taxonomy" id="883114"/>
    <lineage>
        <taxon>Bacteria</taxon>
        <taxon>Bacillati</taxon>
        <taxon>Bacillota</taxon>
        <taxon>Tissierellia</taxon>
        <taxon>Tissierellales</taxon>
        <taxon>Peptoniphilaceae</taxon>
        <taxon>Helcococcus</taxon>
    </lineage>
</organism>
<dbReference type="PATRIC" id="fig|883114.3.peg.176"/>
<dbReference type="OrthoDB" id="279611at2"/>
<dbReference type="HOGENOM" id="CLU_006332_9_3_9"/>
<dbReference type="RefSeq" id="WP_005397047.1">
    <property type="nucleotide sequence ID" value="NZ_JH601088.1"/>
</dbReference>
<proteinExistence type="predicted"/>
<dbReference type="SUPFAM" id="SSF53649">
    <property type="entry name" value="Alkaline phosphatase-like"/>
    <property type="match status" value="1"/>
</dbReference>
<name>H3NL98_9FIRM</name>
<dbReference type="InterPro" id="IPR000917">
    <property type="entry name" value="Sulfatase_N"/>
</dbReference>
<evidence type="ECO:0000313" key="2">
    <source>
        <dbReference type="EMBL" id="EHR36079.1"/>
    </source>
</evidence>
<dbReference type="Pfam" id="PF00884">
    <property type="entry name" value="Sulfatase"/>
    <property type="match status" value="1"/>
</dbReference>
<keyword evidence="3" id="KW-1185">Reference proteome</keyword>
<gene>
    <name evidence="2" type="ORF">HMPREF9709_00175</name>
</gene>
<feature type="domain" description="Sulfatase N-terminal" evidence="1">
    <location>
        <begin position="3"/>
        <end position="340"/>
    </location>
</feature>
<evidence type="ECO:0000313" key="3">
    <source>
        <dbReference type="Proteomes" id="UP000004191"/>
    </source>
</evidence>
<dbReference type="AlphaFoldDB" id="H3NL98"/>
<dbReference type="eggNOG" id="COG3119">
    <property type="taxonomic scope" value="Bacteria"/>
</dbReference>
<reference evidence="2 3" key="1">
    <citation type="submission" date="2012-01" db="EMBL/GenBank/DDBJ databases">
        <title>The Genome Sequence of Helcococcus kunzii ATCC 51366.</title>
        <authorList>
            <consortium name="The Broad Institute Genome Sequencing Platform"/>
            <person name="Earl A."/>
            <person name="Ward D."/>
            <person name="Feldgarden M."/>
            <person name="Gevers D."/>
            <person name="Huys G."/>
            <person name="Young S.K."/>
            <person name="Zeng Q."/>
            <person name="Gargeya S."/>
            <person name="Fitzgerald M."/>
            <person name="Haas B."/>
            <person name="Abouelleil A."/>
            <person name="Alvarado L."/>
            <person name="Arachchi H.M."/>
            <person name="Berlin A."/>
            <person name="Chapman S.B."/>
            <person name="Gearin G."/>
            <person name="Goldberg J."/>
            <person name="Griggs A."/>
            <person name="Gujja S."/>
            <person name="Hansen M."/>
            <person name="Heiman D."/>
            <person name="Howarth C."/>
            <person name="Larimer J."/>
            <person name="Lui A."/>
            <person name="MacDonald P.J.P."/>
            <person name="McCowen C."/>
            <person name="Montmayeur A."/>
            <person name="Murphy C."/>
            <person name="Neiman D."/>
            <person name="Pearson M."/>
            <person name="Priest M."/>
            <person name="Roberts A."/>
            <person name="Saif S."/>
            <person name="Shea T."/>
            <person name="Sisk P."/>
            <person name="Stolte C."/>
            <person name="Sykes S."/>
            <person name="Wortman J."/>
            <person name="Nusbaum C."/>
            <person name="Birren B."/>
        </authorList>
    </citation>
    <scope>NUCLEOTIDE SEQUENCE [LARGE SCALE GENOMIC DNA]</scope>
    <source>
        <strain evidence="2 3">ATCC 51366</strain>
    </source>
</reference>